<organism evidence="2 3">
    <name type="scientific">Ditylenchus destructor</name>
    <dbReference type="NCBI Taxonomy" id="166010"/>
    <lineage>
        <taxon>Eukaryota</taxon>
        <taxon>Metazoa</taxon>
        <taxon>Ecdysozoa</taxon>
        <taxon>Nematoda</taxon>
        <taxon>Chromadorea</taxon>
        <taxon>Rhabditida</taxon>
        <taxon>Tylenchina</taxon>
        <taxon>Tylenchomorpha</taxon>
        <taxon>Sphaerularioidea</taxon>
        <taxon>Anguinidae</taxon>
        <taxon>Anguininae</taxon>
        <taxon>Ditylenchus</taxon>
    </lineage>
</organism>
<keyword evidence="1" id="KW-0472">Membrane</keyword>
<name>A0AAD4N020_9BILA</name>
<sequence length="152" mass="17193">MKPKLWTSVSELTPEHRQLYLSRLVRSWPNKTEQRAIIYPTYFTTLSACFSTAFIAHKINADIFIYENMKAGLWETLRKTPRLPFLVGLYGTGLSSLAAHNILIYRPVILNDKRPCESCVLSRTIGIGVLTGVLIPMFGIPHVAYNLVSLLI</sequence>
<reference evidence="2" key="1">
    <citation type="submission" date="2022-01" db="EMBL/GenBank/DDBJ databases">
        <title>Genome Sequence Resource for Two Populations of Ditylenchus destructor, the Migratory Endoparasitic Phytonematode.</title>
        <authorList>
            <person name="Zhang H."/>
            <person name="Lin R."/>
            <person name="Xie B."/>
        </authorList>
    </citation>
    <scope>NUCLEOTIDE SEQUENCE</scope>
    <source>
        <strain evidence="2">BazhouSP</strain>
    </source>
</reference>
<feature type="transmembrane region" description="Helical" evidence="1">
    <location>
        <begin position="36"/>
        <end position="56"/>
    </location>
</feature>
<evidence type="ECO:0000313" key="3">
    <source>
        <dbReference type="Proteomes" id="UP001201812"/>
    </source>
</evidence>
<dbReference type="AlphaFoldDB" id="A0AAD4N020"/>
<protein>
    <submittedName>
        <fullName evidence="2">Uncharacterized protein</fullName>
    </submittedName>
</protein>
<dbReference type="Proteomes" id="UP001201812">
    <property type="component" value="Unassembled WGS sequence"/>
</dbReference>
<evidence type="ECO:0000256" key="1">
    <source>
        <dbReference type="SAM" id="Phobius"/>
    </source>
</evidence>
<dbReference type="Pfam" id="PF23408">
    <property type="entry name" value="TMEM126_like"/>
    <property type="match status" value="1"/>
</dbReference>
<keyword evidence="1" id="KW-0812">Transmembrane</keyword>
<feature type="transmembrane region" description="Helical" evidence="1">
    <location>
        <begin position="125"/>
        <end position="145"/>
    </location>
</feature>
<dbReference type="InterPro" id="IPR057591">
    <property type="entry name" value="TMEM126-like"/>
</dbReference>
<comment type="caution">
    <text evidence="2">The sequence shown here is derived from an EMBL/GenBank/DDBJ whole genome shotgun (WGS) entry which is preliminary data.</text>
</comment>
<feature type="transmembrane region" description="Helical" evidence="1">
    <location>
        <begin position="83"/>
        <end position="104"/>
    </location>
</feature>
<proteinExistence type="predicted"/>
<gene>
    <name evidence="2" type="ORF">DdX_09735</name>
</gene>
<dbReference type="EMBL" id="JAKKPZ010000019">
    <property type="protein sequence ID" value="KAI1712191.1"/>
    <property type="molecule type" value="Genomic_DNA"/>
</dbReference>
<keyword evidence="1" id="KW-1133">Transmembrane helix</keyword>
<evidence type="ECO:0000313" key="2">
    <source>
        <dbReference type="EMBL" id="KAI1712191.1"/>
    </source>
</evidence>
<keyword evidence="3" id="KW-1185">Reference proteome</keyword>
<accession>A0AAD4N020</accession>